<sequence>MTFNHSPLRARIKKKYWTRPSTYFPGKGTPAFPYKDELLATIFHNFRRDIVNILPPIEQLHDIIVRMTPEQFLHRGVQNFMDHIDDPIMEKIWRIVYNEQYRDSEARDILLQDITYRTLDFLEIVFEKMMELKRIRRLSPRLLDAEYQYPLFAMVAEYNLLHYEQKDTKEVVQRMADHVDFFIENVQIELLLHSKNKMICKLYISLTFDLRIRRIAGGVIIAKGSC</sequence>
<dbReference type="EMBL" id="JBHRZT010000072">
    <property type="protein sequence ID" value="MFC3885664.1"/>
    <property type="molecule type" value="Genomic_DNA"/>
</dbReference>
<name>A0ABV8B8J6_9BACI</name>
<protein>
    <submittedName>
        <fullName evidence="1">Uncharacterized protein</fullName>
    </submittedName>
</protein>
<gene>
    <name evidence="1" type="ORF">ACFOU2_20180</name>
</gene>
<dbReference type="Gene3D" id="1.10.357.10">
    <property type="entry name" value="Tetracycline Repressor, domain 2"/>
    <property type="match status" value="1"/>
</dbReference>
<comment type="caution">
    <text evidence="1">The sequence shown here is derived from an EMBL/GenBank/DDBJ whole genome shotgun (WGS) entry which is preliminary data.</text>
</comment>
<keyword evidence="2" id="KW-1185">Reference proteome</keyword>
<accession>A0ABV8B8J6</accession>
<organism evidence="1 2">
    <name type="scientific">Bacillus songklensis</name>
    <dbReference type="NCBI Taxonomy" id="1069116"/>
    <lineage>
        <taxon>Bacteria</taxon>
        <taxon>Bacillati</taxon>
        <taxon>Bacillota</taxon>
        <taxon>Bacilli</taxon>
        <taxon>Bacillales</taxon>
        <taxon>Bacillaceae</taxon>
        <taxon>Bacillus</taxon>
    </lineage>
</organism>
<dbReference type="Proteomes" id="UP001595752">
    <property type="component" value="Unassembled WGS sequence"/>
</dbReference>
<reference evidence="2" key="1">
    <citation type="journal article" date="2019" name="Int. J. Syst. Evol. Microbiol.">
        <title>The Global Catalogue of Microorganisms (GCM) 10K type strain sequencing project: providing services to taxonomists for standard genome sequencing and annotation.</title>
        <authorList>
            <consortium name="The Broad Institute Genomics Platform"/>
            <consortium name="The Broad Institute Genome Sequencing Center for Infectious Disease"/>
            <person name="Wu L."/>
            <person name="Ma J."/>
        </authorList>
    </citation>
    <scope>NUCLEOTIDE SEQUENCE [LARGE SCALE GENOMIC DNA]</scope>
    <source>
        <strain evidence="2">CCUG 61889</strain>
    </source>
</reference>
<proteinExistence type="predicted"/>
<dbReference type="RefSeq" id="WP_377918061.1">
    <property type="nucleotide sequence ID" value="NZ_JBHRZT010000072.1"/>
</dbReference>
<evidence type="ECO:0000313" key="1">
    <source>
        <dbReference type="EMBL" id="MFC3885664.1"/>
    </source>
</evidence>
<evidence type="ECO:0000313" key="2">
    <source>
        <dbReference type="Proteomes" id="UP001595752"/>
    </source>
</evidence>